<dbReference type="InterPro" id="IPR027417">
    <property type="entry name" value="P-loop_NTPase"/>
</dbReference>
<evidence type="ECO:0000259" key="1">
    <source>
        <dbReference type="Pfam" id="PF13307"/>
    </source>
</evidence>
<dbReference type="GO" id="GO:0006289">
    <property type="term" value="P:nucleotide-excision repair"/>
    <property type="evidence" value="ECO:0007669"/>
    <property type="project" value="TreeGrafter"/>
</dbReference>
<dbReference type="AlphaFoldDB" id="A0A0N1IHW0"/>
<comment type="caution">
    <text evidence="2">The sequence shown here is derived from an EMBL/GenBank/DDBJ whole genome shotgun (WGS) entry which is preliminary data.</text>
</comment>
<organism evidence="2 3">
    <name type="scientific">Papilio machaon</name>
    <name type="common">Old World swallowtail butterfly</name>
    <dbReference type="NCBI Taxonomy" id="76193"/>
    <lineage>
        <taxon>Eukaryota</taxon>
        <taxon>Metazoa</taxon>
        <taxon>Ecdysozoa</taxon>
        <taxon>Arthropoda</taxon>
        <taxon>Hexapoda</taxon>
        <taxon>Insecta</taxon>
        <taxon>Pterygota</taxon>
        <taxon>Neoptera</taxon>
        <taxon>Endopterygota</taxon>
        <taxon>Lepidoptera</taxon>
        <taxon>Glossata</taxon>
        <taxon>Ditrysia</taxon>
        <taxon>Papilionoidea</taxon>
        <taxon>Papilionidae</taxon>
        <taxon>Papilioninae</taxon>
        <taxon>Papilio</taxon>
    </lineage>
</organism>
<sequence length="76" mass="8761">MLCYRALNQAVGRCVRHRADWGGVLLVDARFSSPHYTQHLSKWLGNNHHTFESLVNSPNSLESFMQTMTLRESEDL</sequence>
<feature type="domain" description="ATP-dependent helicase C-terminal" evidence="1">
    <location>
        <begin position="3"/>
        <end position="46"/>
    </location>
</feature>
<dbReference type="InterPro" id="IPR045028">
    <property type="entry name" value="DinG/Rad3-like"/>
</dbReference>
<dbReference type="Proteomes" id="UP000053240">
    <property type="component" value="Unassembled WGS sequence"/>
</dbReference>
<proteinExistence type="predicted"/>
<dbReference type="PANTHER" id="PTHR11472">
    <property type="entry name" value="DNA REPAIR DEAD HELICASE RAD3/XP-D SUBFAMILY MEMBER"/>
    <property type="match status" value="1"/>
</dbReference>
<dbReference type="GO" id="GO:0003678">
    <property type="term" value="F:DNA helicase activity"/>
    <property type="evidence" value="ECO:0007669"/>
    <property type="project" value="TreeGrafter"/>
</dbReference>
<evidence type="ECO:0000313" key="2">
    <source>
        <dbReference type="EMBL" id="KPJ21079.1"/>
    </source>
</evidence>
<dbReference type="Pfam" id="PF13307">
    <property type="entry name" value="Helicase_C_2"/>
    <property type="match status" value="1"/>
</dbReference>
<dbReference type="GO" id="GO:0005524">
    <property type="term" value="F:ATP binding"/>
    <property type="evidence" value="ECO:0007669"/>
    <property type="project" value="InterPro"/>
</dbReference>
<protein>
    <submittedName>
        <fullName evidence="2">Fanconi anemia group J protein</fullName>
    </submittedName>
</protein>
<name>A0A0N1IHW0_PAPMA</name>
<dbReference type="STRING" id="76193.A0A0N1IHW0"/>
<dbReference type="GO" id="GO:0016818">
    <property type="term" value="F:hydrolase activity, acting on acid anhydrides, in phosphorus-containing anhydrides"/>
    <property type="evidence" value="ECO:0007669"/>
    <property type="project" value="InterPro"/>
</dbReference>
<reference evidence="2 3" key="1">
    <citation type="journal article" date="2015" name="Nat. Commun.">
        <title>Outbred genome sequencing and CRISPR/Cas9 gene editing in butterflies.</title>
        <authorList>
            <person name="Li X."/>
            <person name="Fan D."/>
            <person name="Zhang W."/>
            <person name="Liu G."/>
            <person name="Zhang L."/>
            <person name="Zhao L."/>
            <person name="Fang X."/>
            <person name="Chen L."/>
            <person name="Dong Y."/>
            <person name="Chen Y."/>
            <person name="Ding Y."/>
            <person name="Zhao R."/>
            <person name="Feng M."/>
            <person name="Zhu Y."/>
            <person name="Feng Y."/>
            <person name="Jiang X."/>
            <person name="Zhu D."/>
            <person name="Xiang H."/>
            <person name="Feng X."/>
            <person name="Li S."/>
            <person name="Wang J."/>
            <person name="Zhang G."/>
            <person name="Kronforst M.R."/>
            <person name="Wang W."/>
        </authorList>
    </citation>
    <scope>NUCLEOTIDE SEQUENCE [LARGE SCALE GENOMIC DNA]</scope>
    <source>
        <strain evidence="2">Ya'a_city_454_Pm</strain>
        <tissue evidence="2">Whole body</tissue>
    </source>
</reference>
<dbReference type="GO" id="GO:0003676">
    <property type="term" value="F:nucleic acid binding"/>
    <property type="evidence" value="ECO:0007669"/>
    <property type="project" value="InterPro"/>
</dbReference>
<dbReference type="EMBL" id="LADJ01020374">
    <property type="protein sequence ID" value="KPJ21079.1"/>
    <property type="molecule type" value="Genomic_DNA"/>
</dbReference>
<dbReference type="InParanoid" id="A0A0N1IHW0"/>
<dbReference type="GO" id="GO:1990918">
    <property type="term" value="P:double-strand break repair involved in meiotic recombination"/>
    <property type="evidence" value="ECO:0007669"/>
    <property type="project" value="TreeGrafter"/>
</dbReference>
<accession>A0A0N1IHW0</accession>
<gene>
    <name evidence="2" type="ORF">RR48_00390</name>
</gene>
<keyword evidence="3" id="KW-1185">Reference proteome</keyword>
<dbReference type="GO" id="GO:0005634">
    <property type="term" value="C:nucleus"/>
    <property type="evidence" value="ECO:0007669"/>
    <property type="project" value="TreeGrafter"/>
</dbReference>
<dbReference type="Gene3D" id="3.40.50.300">
    <property type="entry name" value="P-loop containing nucleotide triphosphate hydrolases"/>
    <property type="match status" value="1"/>
</dbReference>
<evidence type="ECO:0000313" key="3">
    <source>
        <dbReference type="Proteomes" id="UP000053240"/>
    </source>
</evidence>
<dbReference type="InterPro" id="IPR006555">
    <property type="entry name" value="ATP-dep_Helicase_C"/>
</dbReference>
<dbReference type="PANTHER" id="PTHR11472:SF47">
    <property type="entry name" value="FANCONI ANEMIA GROUP J PROTEIN"/>
    <property type="match status" value="1"/>
</dbReference>